<sequence length="146" mass="16748">MHLIRQFLNRHNASPDSDQVQCSEGAFRAKVVVVSPVQLIEKPDAHDGFSLGDRMVRQFLRERFHPRKNRLGAHTARVNLSQRHPGQTLQRGRRQLGISHRLLRTQSRGRSRDPRSHQPRDKCLGMLNLCAVPNLNRAVQTHNQSS</sequence>
<organism evidence="2 3">
    <name type="scientific">Saccharopolyspora mangrovi</name>
    <dbReference type="NCBI Taxonomy" id="3082379"/>
    <lineage>
        <taxon>Bacteria</taxon>
        <taxon>Bacillati</taxon>
        <taxon>Actinomycetota</taxon>
        <taxon>Actinomycetes</taxon>
        <taxon>Pseudonocardiales</taxon>
        <taxon>Pseudonocardiaceae</taxon>
        <taxon>Saccharopolyspora</taxon>
    </lineage>
</organism>
<proteinExistence type="predicted"/>
<gene>
    <name evidence="2" type="ORF">R4I43_19600</name>
</gene>
<comment type="caution">
    <text evidence="2">The sequence shown here is derived from an EMBL/GenBank/DDBJ whole genome shotgun (WGS) entry which is preliminary data.</text>
</comment>
<name>A0ABU6ADR8_9PSEU</name>
<feature type="region of interest" description="Disordered" evidence="1">
    <location>
        <begin position="96"/>
        <end position="121"/>
    </location>
</feature>
<evidence type="ECO:0000313" key="3">
    <source>
        <dbReference type="Proteomes" id="UP001327093"/>
    </source>
</evidence>
<evidence type="ECO:0000313" key="2">
    <source>
        <dbReference type="EMBL" id="MEB3369617.1"/>
    </source>
</evidence>
<reference evidence="2 3" key="1">
    <citation type="submission" date="2023-10" db="EMBL/GenBank/DDBJ databases">
        <title>Saccharopolyspora sp. nov., isolated from mangrove soil.</title>
        <authorList>
            <person name="Lu Y."/>
            <person name="Liu W."/>
        </authorList>
    </citation>
    <scope>NUCLEOTIDE SEQUENCE [LARGE SCALE GENOMIC DNA]</scope>
    <source>
        <strain evidence="2 3">S2-29</strain>
    </source>
</reference>
<protein>
    <submittedName>
        <fullName evidence="2">Uncharacterized protein</fullName>
    </submittedName>
</protein>
<evidence type="ECO:0000256" key="1">
    <source>
        <dbReference type="SAM" id="MobiDB-lite"/>
    </source>
</evidence>
<accession>A0ABU6ADR8</accession>
<dbReference type="Proteomes" id="UP001327093">
    <property type="component" value="Unassembled WGS sequence"/>
</dbReference>
<dbReference type="EMBL" id="JAWLNX010000013">
    <property type="protein sequence ID" value="MEB3369617.1"/>
    <property type="molecule type" value="Genomic_DNA"/>
</dbReference>
<feature type="compositionally biased region" description="Basic and acidic residues" evidence="1">
    <location>
        <begin position="110"/>
        <end position="121"/>
    </location>
</feature>
<keyword evidence="3" id="KW-1185">Reference proteome</keyword>